<dbReference type="PANTHER" id="PTHR30032">
    <property type="entry name" value="N-ACETYLMURAMOYL-L-ALANINE AMIDASE-RELATED"/>
    <property type="match status" value="1"/>
</dbReference>
<sequence>MRYLLIPIMTVMLLFLLPHDSNADEMVSVKLRNYIKDTSEITFKISGEYFSLDPTIMLKEGVKYKLSVKDGKITVKGDGQTQELGSSFALLPDTYNVHHFIHINDRPYLGAMEFLVEEGNIIRPVNQLPLEDYLKGVVPHEVYPSWEIETLKSQALAARTYAASHLGKVIDDTISYQVYAGYSWDDRTTVAVVETKGEVLTHNNRLIEAFYSASNGGMTENNSHVWGGDYINYYPIKKDPYDPVNPWEFTLNQTQIDLAAIDFENKDWWDKSKEKDEEITNTMKGWLKKNGYPGDLKILSIPTFSLSEQKNQSTRAEKGSLQIEFLHRLFDGTIMIERADLQDQEIKNIRRLIGGSIFKSFLIDSLALEDGVYTMKGKGYGHGVGMSQWGASVMGEQGKSYKEILQFYFPGTEITNMPQSESKK</sequence>
<evidence type="ECO:0000259" key="2">
    <source>
        <dbReference type="Pfam" id="PF08486"/>
    </source>
</evidence>
<feature type="signal peptide" evidence="1">
    <location>
        <begin position="1"/>
        <end position="23"/>
    </location>
</feature>
<dbReference type="InterPro" id="IPR013693">
    <property type="entry name" value="SpoIID/LytB_N"/>
</dbReference>
<dbReference type="RefSeq" id="WP_193538752.1">
    <property type="nucleotide sequence ID" value="NZ_JAGGKM010000003.1"/>
</dbReference>
<dbReference type="PANTHER" id="PTHR30032:SF4">
    <property type="entry name" value="AMIDASE ENHANCER"/>
    <property type="match status" value="1"/>
</dbReference>
<organism evidence="3 4">
    <name type="scientific">Litchfieldia luteola</name>
    <dbReference type="NCBI Taxonomy" id="682179"/>
    <lineage>
        <taxon>Bacteria</taxon>
        <taxon>Bacillati</taxon>
        <taxon>Bacillota</taxon>
        <taxon>Bacilli</taxon>
        <taxon>Bacillales</taxon>
        <taxon>Bacillaceae</taxon>
        <taxon>Litchfieldia</taxon>
    </lineage>
</organism>
<dbReference type="Pfam" id="PF08486">
    <property type="entry name" value="SpoIID"/>
    <property type="match status" value="1"/>
</dbReference>
<name>A0ABR9QMP1_9BACI</name>
<evidence type="ECO:0000313" key="3">
    <source>
        <dbReference type="EMBL" id="MBE4909772.1"/>
    </source>
</evidence>
<dbReference type="EMBL" id="JADCLJ010000024">
    <property type="protein sequence ID" value="MBE4909772.1"/>
    <property type="molecule type" value="Genomic_DNA"/>
</dbReference>
<accession>A0ABR9QMP1</accession>
<proteinExistence type="predicted"/>
<reference evidence="3 4" key="1">
    <citation type="submission" date="2020-10" db="EMBL/GenBank/DDBJ databases">
        <title>Bacillus sp. HD4P25, an endophyte from a halophyte.</title>
        <authorList>
            <person name="Sun J.-Q."/>
        </authorList>
    </citation>
    <scope>NUCLEOTIDE SEQUENCE [LARGE SCALE GENOMIC DNA]</scope>
    <source>
        <strain evidence="3 4">YIM 93174</strain>
    </source>
</reference>
<keyword evidence="1" id="KW-0732">Signal</keyword>
<feature type="chain" id="PRO_5045715628" evidence="1">
    <location>
        <begin position="24"/>
        <end position="424"/>
    </location>
</feature>
<comment type="caution">
    <text evidence="3">The sequence shown here is derived from an EMBL/GenBank/DDBJ whole genome shotgun (WGS) entry which is preliminary data.</text>
</comment>
<evidence type="ECO:0000256" key="1">
    <source>
        <dbReference type="SAM" id="SignalP"/>
    </source>
</evidence>
<feature type="domain" description="Sporulation stage II protein D amidase enhancer LytB N-terminal" evidence="2">
    <location>
        <begin position="122"/>
        <end position="202"/>
    </location>
</feature>
<dbReference type="Proteomes" id="UP001516662">
    <property type="component" value="Unassembled WGS sequence"/>
</dbReference>
<dbReference type="NCBIfam" id="TIGR02669">
    <property type="entry name" value="SpoIID_LytB"/>
    <property type="match status" value="1"/>
</dbReference>
<evidence type="ECO:0000313" key="4">
    <source>
        <dbReference type="Proteomes" id="UP001516662"/>
    </source>
</evidence>
<dbReference type="InterPro" id="IPR013486">
    <property type="entry name" value="SpoIID/LytB"/>
</dbReference>
<gene>
    <name evidence="3" type="ORF">IMZ08_17195</name>
</gene>
<keyword evidence="4" id="KW-1185">Reference proteome</keyword>
<protein>
    <submittedName>
        <fullName evidence="3">SpoIID/LytB domain-containing protein</fullName>
    </submittedName>
</protein>
<dbReference type="InterPro" id="IPR051922">
    <property type="entry name" value="Bact_Sporulation_Assoc"/>
</dbReference>